<dbReference type="SUPFAM" id="SSF53448">
    <property type="entry name" value="Nucleotide-diphospho-sugar transferases"/>
    <property type="match status" value="1"/>
</dbReference>
<dbReference type="PANTHER" id="PTHR43685:SF2">
    <property type="entry name" value="GLYCOSYLTRANSFERASE 2-LIKE DOMAIN-CONTAINING PROTEIN"/>
    <property type="match status" value="1"/>
</dbReference>
<dbReference type="Pfam" id="PF00535">
    <property type="entry name" value="Glycos_transf_2"/>
    <property type="match status" value="1"/>
</dbReference>
<evidence type="ECO:0000313" key="2">
    <source>
        <dbReference type="EMBL" id="QDO92546.1"/>
    </source>
</evidence>
<accession>A0A516GLZ4</accession>
<proteinExistence type="predicted"/>
<dbReference type="EMBL" id="CP041637">
    <property type="protein sequence ID" value="QDO92546.1"/>
    <property type="molecule type" value="Genomic_DNA"/>
</dbReference>
<protein>
    <submittedName>
        <fullName evidence="2">Glycosyltransferase family 2 protein</fullName>
    </submittedName>
</protein>
<dbReference type="Gene3D" id="3.90.550.10">
    <property type="entry name" value="Spore Coat Polysaccharide Biosynthesis Protein SpsA, Chain A"/>
    <property type="match status" value="1"/>
</dbReference>
<dbReference type="OrthoDB" id="6307329at2"/>
<evidence type="ECO:0000313" key="3">
    <source>
        <dbReference type="Proteomes" id="UP000319209"/>
    </source>
</evidence>
<keyword evidence="2" id="KW-0808">Transferase</keyword>
<keyword evidence="3" id="KW-1185">Reference proteome</keyword>
<evidence type="ECO:0000259" key="1">
    <source>
        <dbReference type="Pfam" id="PF00535"/>
    </source>
</evidence>
<name>A0A516GLZ4_9FLAO</name>
<dbReference type="PANTHER" id="PTHR43685">
    <property type="entry name" value="GLYCOSYLTRANSFERASE"/>
    <property type="match status" value="1"/>
</dbReference>
<dbReference type="Proteomes" id="UP000319209">
    <property type="component" value="Chromosome"/>
</dbReference>
<organism evidence="2 3">
    <name type="scientific">Formosa sediminum</name>
    <dbReference type="NCBI Taxonomy" id="2594004"/>
    <lineage>
        <taxon>Bacteria</taxon>
        <taxon>Pseudomonadati</taxon>
        <taxon>Bacteroidota</taxon>
        <taxon>Flavobacteriia</taxon>
        <taxon>Flavobacteriales</taxon>
        <taxon>Flavobacteriaceae</taxon>
        <taxon>Formosa</taxon>
    </lineage>
</organism>
<gene>
    <name evidence="2" type="ORF">FNB79_00620</name>
</gene>
<dbReference type="CDD" id="cd00761">
    <property type="entry name" value="Glyco_tranf_GTA_type"/>
    <property type="match status" value="1"/>
</dbReference>
<dbReference type="GO" id="GO:0016740">
    <property type="term" value="F:transferase activity"/>
    <property type="evidence" value="ECO:0007669"/>
    <property type="project" value="UniProtKB-KW"/>
</dbReference>
<dbReference type="InterPro" id="IPR050834">
    <property type="entry name" value="Glycosyltransf_2"/>
</dbReference>
<dbReference type="InterPro" id="IPR029044">
    <property type="entry name" value="Nucleotide-diphossugar_trans"/>
</dbReference>
<dbReference type="RefSeq" id="WP_143379456.1">
    <property type="nucleotide sequence ID" value="NZ_CP041637.1"/>
</dbReference>
<dbReference type="InterPro" id="IPR001173">
    <property type="entry name" value="Glyco_trans_2-like"/>
</dbReference>
<dbReference type="KEGG" id="fop:FNB79_00620"/>
<feature type="domain" description="Glycosyltransferase 2-like" evidence="1">
    <location>
        <begin position="6"/>
        <end position="131"/>
    </location>
</feature>
<sequence>MNTDVTVIIPLFNKEKHILKTITSVLNQSVTNFNVIIINDGSTDQSLNLINTIKDSRLQVVTITNSGVSFARNYGVKLAKTELIAFLDADDYWETDHLKTLLLLYKTYPTAGLFASGYFKQYFKRPRFKATYNTVSENYFGLIPDYFKASVIDSIAWTSAVLLPKSTFKEVGYFNETMRSGQDTELWIRIALHKPIAFSIKPTATKVINNTENHLSYSNYRANRIQLFDRFKAVEPNHQSLKTYLDLNRFSLAIDRKQKGDIINYKRLKSNINHKNLNTKQRILLNTPIIILKYLKKIQLFFLKKDIYLTPFK</sequence>
<dbReference type="AlphaFoldDB" id="A0A516GLZ4"/>
<reference evidence="2 3" key="1">
    <citation type="submission" date="2019-07" db="EMBL/GenBank/DDBJ databases">
        <title>Genome sequencing for Formosa sp. PS13.</title>
        <authorList>
            <person name="Park S.-J."/>
        </authorList>
    </citation>
    <scope>NUCLEOTIDE SEQUENCE [LARGE SCALE GENOMIC DNA]</scope>
    <source>
        <strain evidence="2 3">PS13</strain>
    </source>
</reference>